<dbReference type="AlphaFoldDB" id="A0A418XKP9"/>
<evidence type="ECO:0000313" key="2">
    <source>
        <dbReference type="Proteomes" id="UP000284021"/>
    </source>
</evidence>
<name>A0A418XKP9_9PSED</name>
<protein>
    <submittedName>
        <fullName evidence="1">Uncharacterized protein</fullName>
    </submittedName>
</protein>
<gene>
    <name evidence="1" type="ORF">D3879_07045</name>
</gene>
<keyword evidence="2" id="KW-1185">Reference proteome</keyword>
<proteinExistence type="predicted"/>
<reference evidence="1 2" key="1">
    <citation type="submission" date="2018-09" db="EMBL/GenBank/DDBJ databases">
        <authorList>
            <person name="Zhu H."/>
        </authorList>
    </citation>
    <scope>NUCLEOTIDE SEQUENCE [LARGE SCALE GENOMIC DNA]</scope>
    <source>
        <strain evidence="1 2">K1S02-6</strain>
    </source>
</reference>
<accession>A0A418XKP9</accession>
<comment type="caution">
    <text evidence="1">The sequence shown here is derived from an EMBL/GenBank/DDBJ whole genome shotgun (WGS) entry which is preliminary data.</text>
</comment>
<dbReference type="EMBL" id="QYUR01000002">
    <property type="protein sequence ID" value="RJG13025.1"/>
    <property type="molecule type" value="Genomic_DNA"/>
</dbReference>
<dbReference type="Proteomes" id="UP000284021">
    <property type="component" value="Unassembled WGS sequence"/>
</dbReference>
<sequence length="86" mass="9896">MADSKPTVTPFPRRFESKGLPDSAVHQFQLTAEQRIAMRQRLFSILEETKARPTPSQESGQNSDEWFRQITALYRKTLAEGRQGDE</sequence>
<organism evidence="1 2">
    <name type="scientific">Pseudomonas cavernicola</name>
    <dbReference type="NCBI Taxonomy" id="2320866"/>
    <lineage>
        <taxon>Bacteria</taxon>
        <taxon>Pseudomonadati</taxon>
        <taxon>Pseudomonadota</taxon>
        <taxon>Gammaproteobacteria</taxon>
        <taxon>Pseudomonadales</taxon>
        <taxon>Pseudomonadaceae</taxon>
        <taxon>Pseudomonas</taxon>
    </lineage>
</organism>
<dbReference type="RefSeq" id="WP_119953347.1">
    <property type="nucleotide sequence ID" value="NZ_QYUR01000002.1"/>
</dbReference>
<dbReference type="OrthoDB" id="6949214at2"/>
<evidence type="ECO:0000313" key="1">
    <source>
        <dbReference type="EMBL" id="RJG13025.1"/>
    </source>
</evidence>